<feature type="region of interest" description="Disordered" evidence="2">
    <location>
        <begin position="61"/>
        <end position="94"/>
    </location>
</feature>
<dbReference type="PANTHER" id="PTHR43570:SF16">
    <property type="entry name" value="ALDEHYDE DEHYDROGENASE TYPE III, ISOFORM Q"/>
    <property type="match status" value="1"/>
</dbReference>
<name>A0ABV1JZG5_9PSEU</name>
<feature type="compositionally biased region" description="Low complexity" evidence="2">
    <location>
        <begin position="1"/>
        <end position="21"/>
    </location>
</feature>
<proteinExistence type="predicted"/>
<dbReference type="InterPro" id="IPR016161">
    <property type="entry name" value="Ald_DH/histidinol_DH"/>
</dbReference>
<evidence type="ECO:0000256" key="1">
    <source>
        <dbReference type="ARBA" id="ARBA00023002"/>
    </source>
</evidence>
<dbReference type="Gene3D" id="3.40.605.10">
    <property type="entry name" value="Aldehyde Dehydrogenase, Chain A, domain 1"/>
    <property type="match status" value="1"/>
</dbReference>
<dbReference type="Proteomes" id="UP001464923">
    <property type="component" value="Unassembled WGS sequence"/>
</dbReference>
<dbReference type="EMBL" id="JBEDNP010000008">
    <property type="protein sequence ID" value="MEQ3540268.1"/>
    <property type="molecule type" value="Genomic_DNA"/>
</dbReference>
<protein>
    <submittedName>
        <fullName evidence="3">Uncharacterized protein</fullName>
    </submittedName>
</protein>
<dbReference type="InterPro" id="IPR016163">
    <property type="entry name" value="Ald_DH_C"/>
</dbReference>
<dbReference type="PANTHER" id="PTHR43570">
    <property type="entry name" value="ALDEHYDE DEHYDROGENASE"/>
    <property type="match status" value="1"/>
</dbReference>
<comment type="caution">
    <text evidence="3">The sequence shown here is derived from an EMBL/GenBank/DDBJ whole genome shotgun (WGS) entry which is preliminary data.</text>
</comment>
<evidence type="ECO:0000256" key="2">
    <source>
        <dbReference type="SAM" id="MobiDB-lite"/>
    </source>
</evidence>
<organism evidence="3 4">
    <name type="scientific">Pseudonocardia tropica</name>
    <dbReference type="NCBI Taxonomy" id="681289"/>
    <lineage>
        <taxon>Bacteria</taxon>
        <taxon>Bacillati</taxon>
        <taxon>Actinomycetota</taxon>
        <taxon>Actinomycetes</taxon>
        <taxon>Pseudonocardiales</taxon>
        <taxon>Pseudonocardiaceae</taxon>
        <taxon>Pseudonocardia</taxon>
    </lineage>
</organism>
<evidence type="ECO:0000313" key="3">
    <source>
        <dbReference type="EMBL" id="MEQ3540268.1"/>
    </source>
</evidence>
<dbReference type="InterPro" id="IPR012394">
    <property type="entry name" value="Aldehyde_DH_NAD(P)"/>
</dbReference>
<keyword evidence="4" id="KW-1185">Reference proteome</keyword>
<dbReference type="SUPFAM" id="SSF53720">
    <property type="entry name" value="ALDH-like"/>
    <property type="match status" value="1"/>
</dbReference>
<feature type="region of interest" description="Disordered" evidence="2">
    <location>
        <begin position="1"/>
        <end position="23"/>
    </location>
</feature>
<evidence type="ECO:0000313" key="4">
    <source>
        <dbReference type="Proteomes" id="UP001464923"/>
    </source>
</evidence>
<keyword evidence="1" id="KW-0560">Oxidoreductase</keyword>
<gene>
    <name evidence="3" type="ORF">WHI96_15685</name>
</gene>
<accession>A0ABV1JZG5</accession>
<dbReference type="RefSeq" id="WP_345651752.1">
    <property type="nucleotide sequence ID" value="NZ_BAABLY010000080.1"/>
</dbReference>
<dbReference type="Gene3D" id="3.40.309.10">
    <property type="entry name" value="Aldehyde Dehydrogenase, Chain A, domain 2"/>
    <property type="match status" value="1"/>
</dbReference>
<reference evidence="3 4" key="1">
    <citation type="submission" date="2024-03" db="EMBL/GenBank/DDBJ databases">
        <title>Draft genome sequence of Pseudonocardia tropica JCM 19149.</title>
        <authorList>
            <person name="Butdee W."/>
            <person name="Duangmal K."/>
        </authorList>
    </citation>
    <scope>NUCLEOTIDE SEQUENCE [LARGE SCALE GENOMIC DNA]</scope>
    <source>
        <strain evidence="3 4">JCM 19149</strain>
    </source>
</reference>
<dbReference type="InterPro" id="IPR016162">
    <property type="entry name" value="Ald_DH_N"/>
</dbReference>
<sequence length="176" mass="18648">MTVTRTGEATGAADDTAAGAGVREQVARLRDTFRGGRTRDRSRRLRRLGGLERMVTEAEDEFAAAPAADPGRPRVDAGPTPLAADASTGSSRTAKGITREVTASAAVVGHLTVHVLVPQLPFGGVGRSGSGAHHGRFGSETFSHRRAVLRKPSRPDPGIVHPPCDARTDRLLRRIF</sequence>